<evidence type="ECO:0000313" key="2">
    <source>
        <dbReference type="WBParaSite" id="RSKR_0000182100.1"/>
    </source>
</evidence>
<protein>
    <submittedName>
        <fullName evidence="2">DH domain-containing protein</fullName>
    </submittedName>
</protein>
<sequence length="1240" mass="139560">MSSCGRSRARRPSLVDYYHDGPKRYQSLDFEQRFDRDPANSILVEICEEDPPNSANPVEQIPISAGKKLKELIEPILRRRGIALDQVEFTLDKSNSPIPEGSDSIYLAGQKIYVKGRRGMRLGNNRPKNFFSVDSDNIYVDPYATIGSMNGNSLNMFQQLHHNPSIKGVLPPTRKMSADSISRKSSFLSKSRNTSISSASPQEVIPANTTCAPTPVHNCNGDANSYNTSVDSASSLTGSTFPSTQGNNPTDSGGYSRNTRKISCGPPTNSSGGFLFCNPNQPVDELSVNRQPLVGHQSSVNCINVNGSSTNLTITANMPSVQMSGYGCSGESHQVATNYTQIPHMSGEESGTRRARSLTANKMSIFSGNKDKHQEMYNLLEILKEDRSKRNDLGDFFLENEWTDIVKNHKELSKQVIEQQKRLWELITTEQRYICLLKQMDELCYYFNQMQEHSYMRDINGQRVFLNYADLFKCNKMFWQKAILPILQDSRKNGTPMQATLLYEGFEDMIEWSKFYIYFNLNYSDTHAYIKKKLETHDCFRDFVVWAEALETMKRQTLSDTLTMPMQRITRYSLLLNAYLKTVTNKKEADIFQDMIGRADASVGNLNYEMNNRKLQLRLIQIMATIEGYDVVDNDEFERIYKKNSRDILDLTKPMPYLMGPPRYREICHRGDMKMKEGKNGAKIEVHCFLFTDMFLICKPITKSKERLRILKAPMHITNIGIIPYPEYTAFYLMHTNEFDALNSLYIMQAPNSDENRRWFDSLSAAQLKFRNLRILADPMAEFTQYEHLPADHPLYHATQHSCEGSNYDPSVPSRRMSYGVSNGYIENGHHPAEMNIVSHRKSSSMDSQVIAAQSQAARMFTGRSSTTINNNYRSSEMYNGSLSAREPHHTVVQYLNTERSRRKLNSLEAIPSIPISQSKSSVDLNAKNGEVSIHESMATLSPPRRRSRSNSSGHVSPKQNQRSCNGSPTGFLKKTIVNNTDNDAKIAAELQVAVWTGDDIIRNDRSVAEKIDESILEEQNNNDIFPPPSTGPSTSNGLLGRRGYDRRYHTADQIDNMKPKHVGSLQNTIAKRFSWSLTAAVSGSYRKINNRLLEQSLRKNSQSSTLASSDSFGSSTSGISSSSSHDPNGIVIHTLDHGEPSTTFRSPHIMTVAIGEQPSSSNSSPNSTIQRVNTLPVRDPTLREETISVTSRTSSATPPPLPQVPPPSVAIITTDGKSFNKSEDIIKFILDDQNETTDV</sequence>
<organism evidence="1 2">
    <name type="scientific">Rhabditophanes sp. KR3021</name>
    <dbReference type="NCBI Taxonomy" id="114890"/>
    <lineage>
        <taxon>Eukaryota</taxon>
        <taxon>Metazoa</taxon>
        <taxon>Ecdysozoa</taxon>
        <taxon>Nematoda</taxon>
        <taxon>Chromadorea</taxon>
        <taxon>Rhabditida</taxon>
        <taxon>Tylenchina</taxon>
        <taxon>Panagrolaimomorpha</taxon>
        <taxon>Strongyloidoidea</taxon>
        <taxon>Alloionematidae</taxon>
        <taxon>Rhabditophanes</taxon>
    </lineage>
</organism>
<evidence type="ECO:0000313" key="1">
    <source>
        <dbReference type="Proteomes" id="UP000095286"/>
    </source>
</evidence>
<reference evidence="2" key="1">
    <citation type="submission" date="2016-11" db="UniProtKB">
        <authorList>
            <consortium name="WormBaseParasite"/>
        </authorList>
    </citation>
    <scope>IDENTIFICATION</scope>
    <source>
        <strain evidence="2">KR3021</strain>
    </source>
</reference>
<dbReference type="Proteomes" id="UP000095286">
    <property type="component" value="Unplaced"/>
</dbReference>
<dbReference type="WBParaSite" id="RSKR_0000182100.1">
    <property type="protein sequence ID" value="RSKR_0000182100.1"/>
    <property type="gene ID" value="RSKR_0000182100"/>
</dbReference>
<accession>A0AC35TKY7</accession>
<name>A0AC35TKY7_9BILA</name>
<proteinExistence type="predicted"/>